<comment type="cofactor">
    <cofactor evidence="1 12">
        <name>Zn(2+)</name>
        <dbReference type="ChEBI" id="CHEBI:29105"/>
    </cofactor>
</comment>
<evidence type="ECO:0000256" key="5">
    <source>
        <dbReference type="ARBA" id="ARBA00022516"/>
    </source>
</evidence>
<evidence type="ECO:0000256" key="2">
    <source>
        <dbReference type="ARBA" id="ARBA00002923"/>
    </source>
</evidence>
<dbReference type="GO" id="GO:0016020">
    <property type="term" value="C:membrane"/>
    <property type="evidence" value="ECO:0007669"/>
    <property type="project" value="GOC"/>
</dbReference>
<evidence type="ECO:0000256" key="11">
    <source>
        <dbReference type="ARBA" id="ARBA00024535"/>
    </source>
</evidence>
<dbReference type="RefSeq" id="WP_201328730.1">
    <property type="nucleotide sequence ID" value="NZ_AP017470.1"/>
</dbReference>
<dbReference type="EMBL" id="AP017470">
    <property type="protein sequence ID" value="BBB32385.1"/>
    <property type="molecule type" value="Genomic_DNA"/>
</dbReference>
<name>A0A7R6SZ26_9BACT</name>
<dbReference type="KEGG" id="thyd:TTHT_0821"/>
<dbReference type="Pfam" id="PF03331">
    <property type="entry name" value="LpxC"/>
    <property type="match status" value="1"/>
</dbReference>
<dbReference type="EC" id="3.5.1.108" evidence="4 12"/>
<evidence type="ECO:0000256" key="1">
    <source>
        <dbReference type="ARBA" id="ARBA00001947"/>
    </source>
</evidence>
<dbReference type="Gene3D" id="3.30.1700.10">
    <property type="entry name" value="lpxc deacetylase, domain 2"/>
    <property type="match status" value="1"/>
</dbReference>
<dbReference type="GO" id="GO:0046872">
    <property type="term" value="F:metal ion binding"/>
    <property type="evidence" value="ECO:0007669"/>
    <property type="project" value="UniProtKB-KW"/>
</dbReference>
<dbReference type="AlphaFoldDB" id="A0A7R6SZ26"/>
<evidence type="ECO:0000256" key="3">
    <source>
        <dbReference type="ARBA" id="ARBA00005002"/>
    </source>
</evidence>
<dbReference type="PANTHER" id="PTHR33694:SF1">
    <property type="entry name" value="UDP-3-O-ACYL-N-ACETYLGLUCOSAMINE DEACETYLASE 1, MITOCHONDRIAL-RELATED"/>
    <property type="match status" value="1"/>
</dbReference>
<dbReference type="Proteomes" id="UP000595564">
    <property type="component" value="Chromosome"/>
</dbReference>
<keyword evidence="7 12" id="KW-0479">Metal-binding</keyword>
<keyword evidence="5 12" id="KW-0444">Lipid biosynthesis</keyword>
<sequence>MRQITIKKSVKTSGIGLHSGKKVNLEFHPAPENTGIVFRRVDKNHFPIKADISYVSKLAYATNLTKDKVSIATTEHLLATLRGLGIDNIYVDIDAEETPIMDGSASAFVYLLKEAGIKKQRAEKKYLRIKKPKHYLNGDRRISIYPYDGFKITYTIEFDHPLIRRQTRTLELKSDDDFENEVSPARTFGFLKDVEMLRKNGLALGGSLENAIVIDSDKILNGHLRFSDEFVRHKILDVIGDLALLGYPILGHVVAYKAGHEIHTSLAREIKKDPESYEIVNAGELDFIAKEDKAIQVAEELA</sequence>
<dbReference type="SUPFAM" id="SSF54211">
    <property type="entry name" value="Ribosomal protein S5 domain 2-like"/>
    <property type="match status" value="2"/>
</dbReference>
<dbReference type="HAMAP" id="MF_00388">
    <property type="entry name" value="LpxC"/>
    <property type="match status" value="1"/>
</dbReference>
<feature type="binding site" evidence="12">
    <location>
        <position position="237"/>
    </location>
    <ligand>
        <name>Zn(2+)</name>
        <dbReference type="ChEBI" id="CHEBI:29105"/>
    </ligand>
</feature>
<keyword evidence="6 12" id="KW-0441">Lipid A biosynthesis</keyword>
<evidence type="ECO:0000313" key="13">
    <source>
        <dbReference type="EMBL" id="BBB32385.1"/>
    </source>
</evidence>
<evidence type="ECO:0000256" key="7">
    <source>
        <dbReference type="ARBA" id="ARBA00022723"/>
    </source>
</evidence>
<evidence type="ECO:0000256" key="8">
    <source>
        <dbReference type="ARBA" id="ARBA00022801"/>
    </source>
</evidence>
<dbReference type="GO" id="GO:0009245">
    <property type="term" value="P:lipid A biosynthetic process"/>
    <property type="evidence" value="ECO:0007669"/>
    <property type="project" value="UniProtKB-UniRule"/>
</dbReference>
<dbReference type="InterPro" id="IPR004463">
    <property type="entry name" value="UDP-acyl_GlcNac_deAcase"/>
</dbReference>
<evidence type="ECO:0000256" key="6">
    <source>
        <dbReference type="ARBA" id="ARBA00022556"/>
    </source>
</evidence>
<dbReference type="InterPro" id="IPR011334">
    <property type="entry name" value="UDP-acyl_GlcNac_deAcase_C"/>
</dbReference>
<gene>
    <name evidence="12 13" type="primary">lpxC</name>
    <name evidence="13" type="ORF">TTHT_0821</name>
</gene>
<reference evidence="13 14" key="1">
    <citation type="journal article" date="2012" name="Extremophiles">
        <title>Thermotomaculum hydrothermale gen. nov., sp. nov., a novel heterotrophic thermophile within the phylum Acidobacteria from a deep-sea hydrothermal vent chimney in the Southern Okinawa Trough.</title>
        <authorList>
            <person name="Izumi H."/>
            <person name="Nunoura T."/>
            <person name="Miyazaki M."/>
            <person name="Mino S."/>
            <person name="Toki T."/>
            <person name="Takai K."/>
            <person name="Sako Y."/>
            <person name="Sawabe T."/>
            <person name="Nakagawa S."/>
        </authorList>
    </citation>
    <scope>NUCLEOTIDE SEQUENCE [LARGE SCALE GENOMIC DNA]</scope>
    <source>
        <strain evidence="13 14">AC55</strain>
    </source>
</reference>
<evidence type="ECO:0000256" key="9">
    <source>
        <dbReference type="ARBA" id="ARBA00022833"/>
    </source>
</evidence>
<organism evidence="13 14">
    <name type="scientific">Thermotomaculum hydrothermale</name>
    <dbReference type="NCBI Taxonomy" id="981385"/>
    <lineage>
        <taxon>Bacteria</taxon>
        <taxon>Pseudomonadati</taxon>
        <taxon>Acidobacteriota</taxon>
        <taxon>Holophagae</taxon>
        <taxon>Thermotomaculales</taxon>
        <taxon>Thermotomaculaceae</taxon>
        <taxon>Thermotomaculum</taxon>
    </lineage>
</organism>
<comment type="pathway">
    <text evidence="3 12">Glycolipid biosynthesis; lipid IV(A) biosynthesis; lipid IV(A) from (3R)-3-hydroxytetradecanoyl-[acyl-carrier-protein] and UDP-N-acetyl-alpha-D-glucosamine: step 2/6.</text>
</comment>
<dbReference type="InterPro" id="IPR015870">
    <property type="entry name" value="UDP-acyl_N-AcGlcN_deAcase_N"/>
</dbReference>
<feature type="binding site" evidence="12">
    <location>
        <position position="76"/>
    </location>
    <ligand>
        <name>Zn(2+)</name>
        <dbReference type="ChEBI" id="CHEBI:29105"/>
    </ligand>
</feature>
<dbReference type="PANTHER" id="PTHR33694">
    <property type="entry name" value="UDP-3-O-ACYL-N-ACETYLGLUCOSAMINE DEACETYLASE 1, MITOCHONDRIAL-RELATED"/>
    <property type="match status" value="1"/>
</dbReference>
<dbReference type="NCBIfam" id="TIGR00325">
    <property type="entry name" value="lpxC"/>
    <property type="match status" value="1"/>
</dbReference>
<accession>A0A7R6SZ26</accession>
<dbReference type="UniPathway" id="UPA00359">
    <property type="reaction ID" value="UER00478"/>
</dbReference>
<keyword evidence="9 12" id="KW-0862">Zinc</keyword>
<keyword evidence="14" id="KW-1185">Reference proteome</keyword>
<dbReference type="GO" id="GO:0103117">
    <property type="term" value="F:UDP-3-O-acyl-N-acetylglucosamine deacetylase activity"/>
    <property type="evidence" value="ECO:0007669"/>
    <property type="project" value="UniProtKB-UniRule"/>
</dbReference>
<evidence type="ECO:0000256" key="10">
    <source>
        <dbReference type="ARBA" id="ARBA00023098"/>
    </source>
</evidence>
<evidence type="ECO:0000256" key="4">
    <source>
        <dbReference type="ARBA" id="ARBA00012745"/>
    </source>
</evidence>
<feature type="binding site" evidence="12">
    <location>
        <position position="233"/>
    </location>
    <ligand>
        <name>Zn(2+)</name>
        <dbReference type="ChEBI" id="CHEBI:29105"/>
    </ligand>
</feature>
<evidence type="ECO:0000256" key="12">
    <source>
        <dbReference type="HAMAP-Rule" id="MF_00388"/>
    </source>
</evidence>
<dbReference type="InterPro" id="IPR020568">
    <property type="entry name" value="Ribosomal_Su5_D2-typ_SF"/>
</dbReference>
<dbReference type="Gene3D" id="3.30.230.20">
    <property type="entry name" value="lpxc deacetylase, domain 1"/>
    <property type="match status" value="1"/>
</dbReference>
<comment type="function">
    <text evidence="2 12">Catalyzes the hydrolysis of UDP-3-O-myristoyl-N-acetylglucosamine to form UDP-3-O-myristoylglucosamine and acetate, the committed step in lipid A biosynthesis.</text>
</comment>
<comment type="similarity">
    <text evidence="12">Belongs to the LpxC family.</text>
</comment>
<keyword evidence="8 12" id="KW-0378">Hydrolase</keyword>
<proteinExistence type="inferred from homology"/>
<evidence type="ECO:0000313" key="14">
    <source>
        <dbReference type="Proteomes" id="UP000595564"/>
    </source>
</evidence>
<feature type="active site" description="Proton donor" evidence="12">
    <location>
        <position position="260"/>
    </location>
</feature>
<protein>
    <recommendedName>
        <fullName evidence="4 12">UDP-3-O-acyl-N-acetylglucosamine deacetylase</fullName>
        <shortName evidence="12">UDP-3-O-acyl-GlcNAc deacetylase</shortName>
        <ecNumber evidence="4 12">3.5.1.108</ecNumber>
    </recommendedName>
    <alternativeName>
        <fullName evidence="12">UDP-3-O-[R-3-hydroxymyristoyl]-N-acetylglucosamine deacetylase</fullName>
    </alternativeName>
</protein>
<keyword evidence="10 12" id="KW-0443">Lipid metabolism</keyword>
<comment type="catalytic activity">
    <reaction evidence="11 12">
        <text>a UDP-3-O-[(3R)-3-hydroxyacyl]-N-acetyl-alpha-D-glucosamine + H2O = a UDP-3-O-[(3R)-3-hydroxyacyl]-alpha-D-glucosamine + acetate</text>
        <dbReference type="Rhea" id="RHEA:67816"/>
        <dbReference type="ChEBI" id="CHEBI:15377"/>
        <dbReference type="ChEBI" id="CHEBI:30089"/>
        <dbReference type="ChEBI" id="CHEBI:137740"/>
        <dbReference type="ChEBI" id="CHEBI:173225"/>
        <dbReference type="EC" id="3.5.1.108"/>
    </reaction>
</comment>